<name>A0AAV7GEY9_DENCH</name>
<protein>
    <submittedName>
        <fullName evidence="1">Uncharacterized protein</fullName>
    </submittedName>
</protein>
<evidence type="ECO:0000313" key="1">
    <source>
        <dbReference type="EMBL" id="KAH0454283.1"/>
    </source>
</evidence>
<proteinExistence type="predicted"/>
<dbReference type="AlphaFoldDB" id="A0AAV7GEY9"/>
<evidence type="ECO:0000313" key="2">
    <source>
        <dbReference type="Proteomes" id="UP000775213"/>
    </source>
</evidence>
<organism evidence="1 2">
    <name type="scientific">Dendrobium chrysotoxum</name>
    <name type="common">Orchid</name>
    <dbReference type="NCBI Taxonomy" id="161865"/>
    <lineage>
        <taxon>Eukaryota</taxon>
        <taxon>Viridiplantae</taxon>
        <taxon>Streptophyta</taxon>
        <taxon>Embryophyta</taxon>
        <taxon>Tracheophyta</taxon>
        <taxon>Spermatophyta</taxon>
        <taxon>Magnoliopsida</taxon>
        <taxon>Liliopsida</taxon>
        <taxon>Asparagales</taxon>
        <taxon>Orchidaceae</taxon>
        <taxon>Epidendroideae</taxon>
        <taxon>Malaxideae</taxon>
        <taxon>Dendrobiinae</taxon>
        <taxon>Dendrobium</taxon>
    </lineage>
</organism>
<dbReference type="Proteomes" id="UP000775213">
    <property type="component" value="Unassembled WGS sequence"/>
</dbReference>
<reference evidence="1 2" key="1">
    <citation type="journal article" date="2021" name="Hortic Res">
        <title>Chromosome-scale assembly of the Dendrobium chrysotoxum genome enhances the understanding of orchid evolution.</title>
        <authorList>
            <person name="Zhang Y."/>
            <person name="Zhang G.Q."/>
            <person name="Zhang D."/>
            <person name="Liu X.D."/>
            <person name="Xu X.Y."/>
            <person name="Sun W.H."/>
            <person name="Yu X."/>
            <person name="Zhu X."/>
            <person name="Wang Z.W."/>
            <person name="Zhao X."/>
            <person name="Zhong W.Y."/>
            <person name="Chen H."/>
            <person name="Yin W.L."/>
            <person name="Huang T."/>
            <person name="Niu S.C."/>
            <person name="Liu Z.J."/>
        </authorList>
    </citation>
    <scope>NUCLEOTIDE SEQUENCE [LARGE SCALE GENOMIC DNA]</scope>
    <source>
        <strain evidence="1">Lindl</strain>
    </source>
</reference>
<keyword evidence="2" id="KW-1185">Reference proteome</keyword>
<accession>A0AAV7GEY9</accession>
<dbReference type="EMBL" id="JAGFBR010000015">
    <property type="protein sequence ID" value="KAH0454283.1"/>
    <property type="molecule type" value="Genomic_DNA"/>
</dbReference>
<gene>
    <name evidence="1" type="ORF">IEQ34_016207</name>
</gene>
<comment type="caution">
    <text evidence="1">The sequence shown here is derived from an EMBL/GenBank/DDBJ whole genome shotgun (WGS) entry which is preliminary data.</text>
</comment>
<sequence>MAVNRLNDPGYLNETKNARSFIEALSGASPSQIFPGLKNTTHHGLLSLWISKEEILALVAPFQFALVGKFSGRRPSLDAIRKFFFDLKLFGEFSVTLLNSKHVLIKLNNDLDNS</sequence>